<dbReference type="Proteomes" id="UP000886595">
    <property type="component" value="Unassembled WGS sequence"/>
</dbReference>
<dbReference type="EMBL" id="JAAMPC010000010">
    <property type="protein sequence ID" value="KAG2286562.1"/>
    <property type="molecule type" value="Genomic_DNA"/>
</dbReference>
<evidence type="ECO:0000256" key="1">
    <source>
        <dbReference type="SAM" id="MobiDB-lite"/>
    </source>
</evidence>
<evidence type="ECO:0000313" key="2">
    <source>
        <dbReference type="EMBL" id="KAG2286562.1"/>
    </source>
</evidence>
<reference evidence="2 3" key="1">
    <citation type="submission" date="2020-02" db="EMBL/GenBank/DDBJ databases">
        <authorList>
            <person name="Ma Q."/>
            <person name="Huang Y."/>
            <person name="Song X."/>
            <person name="Pei D."/>
        </authorList>
    </citation>
    <scope>NUCLEOTIDE SEQUENCE [LARGE SCALE GENOMIC DNA]</scope>
    <source>
        <strain evidence="2">Sxm20200214</strain>
        <tissue evidence="2">Leaf</tissue>
    </source>
</reference>
<dbReference type="AlphaFoldDB" id="A0A8X7UPY3"/>
<feature type="region of interest" description="Disordered" evidence="1">
    <location>
        <begin position="27"/>
        <end position="50"/>
    </location>
</feature>
<name>A0A8X7UPY3_BRACI</name>
<proteinExistence type="predicted"/>
<keyword evidence="3" id="KW-1185">Reference proteome</keyword>
<protein>
    <submittedName>
        <fullName evidence="2">Uncharacterized protein</fullName>
    </submittedName>
</protein>
<feature type="compositionally biased region" description="Polar residues" evidence="1">
    <location>
        <begin position="80"/>
        <end position="101"/>
    </location>
</feature>
<gene>
    <name evidence="2" type="ORF">Bca52824_046166</name>
</gene>
<evidence type="ECO:0000313" key="3">
    <source>
        <dbReference type="Proteomes" id="UP000886595"/>
    </source>
</evidence>
<feature type="compositionally biased region" description="Low complexity" evidence="1">
    <location>
        <begin position="126"/>
        <end position="135"/>
    </location>
</feature>
<feature type="compositionally biased region" description="Basic residues" evidence="1">
    <location>
        <begin position="27"/>
        <end position="37"/>
    </location>
</feature>
<organism evidence="2 3">
    <name type="scientific">Brassica carinata</name>
    <name type="common">Ethiopian mustard</name>
    <name type="synonym">Abyssinian cabbage</name>
    <dbReference type="NCBI Taxonomy" id="52824"/>
    <lineage>
        <taxon>Eukaryota</taxon>
        <taxon>Viridiplantae</taxon>
        <taxon>Streptophyta</taxon>
        <taxon>Embryophyta</taxon>
        <taxon>Tracheophyta</taxon>
        <taxon>Spermatophyta</taxon>
        <taxon>Magnoliopsida</taxon>
        <taxon>eudicotyledons</taxon>
        <taxon>Gunneridae</taxon>
        <taxon>Pentapetalae</taxon>
        <taxon>rosids</taxon>
        <taxon>malvids</taxon>
        <taxon>Brassicales</taxon>
        <taxon>Brassicaceae</taxon>
        <taxon>Brassiceae</taxon>
        <taxon>Brassica</taxon>
    </lineage>
</organism>
<accession>A0A8X7UPY3</accession>
<feature type="region of interest" description="Disordered" evidence="1">
    <location>
        <begin position="78"/>
        <end position="135"/>
    </location>
</feature>
<sequence>MHGTTESHRRHTRNTILHHLLRLNRHHQPNRAIKHRTPPGLHPQPPKSHLQQLYWRFRKFSSKPHSLSFREHQSIGIEISSKNSNLNPANHQNPKPATQHQGDYRIPESKPTCQEFSPAGNHRDSLSLSRSQSLQ</sequence>
<comment type="caution">
    <text evidence="2">The sequence shown here is derived from an EMBL/GenBank/DDBJ whole genome shotgun (WGS) entry which is preliminary data.</text>
</comment>